<sequence length="227" mass="25863">MHDVASKREIRIAYHLVDIRNLKSIQAHGLLSTQRLVELSTNVNRSMLRQHRPEEMHLDFGAFIRDQSTMQRKSIERALRSGVTPEDWFELLNSKVFFWLDLDSLNCHRAACKNQKQVVLAIDVRRMLDEYAPLASVSPINSGHAMRSAAPRNLSTFVPYEKWVESGWDSEQVPGISRRGSLWPAELAITGQIPDIARFVIGSVYWDASEALTERHIATQARVASNE</sequence>
<protein>
    <recommendedName>
        <fullName evidence="3">DarT domain-containing protein</fullName>
    </recommendedName>
</protein>
<dbReference type="RefSeq" id="WP_258857010.1">
    <property type="nucleotide sequence ID" value="NZ_JANUGV010000003.1"/>
</dbReference>
<evidence type="ECO:0008006" key="3">
    <source>
        <dbReference type="Google" id="ProtNLM"/>
    </source>
</evidence>
<proteinExistence type="predicted"/>
<dbReference type="InterPro" id="IPR054271">
    <property type="entry name" value="DUF7002"/>
</dbReference>
<keyword evidence="2" id="KW-1185">Reference proteome</keyword>
<dbReference type="Pfam" id="PF22531">
    <property type="entry name" value="DUF7002"/>
    <property type="match status" value="1"/>
</dbReference>
<evidence type="ECO:0000313" key="2">
    <source>
        <dbReference type="Proteomes" id="UP001205861"/>
    </source>
</evidence>
<accession>A0ABT2BMR3</accession>
<evidence type="ECO:0000313" key="1">
    <source>
        <dbReference type="EMBL" id="MCS0609360.1"/>
    </source>
</evidence>
<comment type="caution">
    <text evidence="1">The sequence shown here is derived from an EMBL/GenBank/DDBJ whole genome shotgun (WGS) entry which is preliminary data.</text>
</comment>
<reference evidence="1 2" key="1">
    <citation type="submission" date="2022-08" db="EMBL/GenBank/DDBJ databases">
        <title>Reclassification of Massilia species as members of the genera Telluria, Duganella, Pseudoduganella, Mokoshia gen. nov. and Zemynaea gen. nov. using orthogonal and non-orthogonal genome-based approaches.</title>
        <authorList>
            <person name="Bowman J.P."/>
        </authorList>
    </citation>
    <scope>NUCLEOTIDE SEQUENCE [LARGE SCALE GENOMIC DNA]</scope>
    <source>
        <strain evidence="1 2">JCM 31607</strain>
    </source>
</reference>
<dbReference type="Proteomes" id="UP001205861">
    <property type="component" value="Unassembled WGS sequence"/>
</dbReference>
<organism evidence="1 2">
    <name type="scientific">Massilia solisilvae</name>
    <dbReference type="NCBI Taxonomy" id="1811225"/>
    <lineage>
        <taxon>Bacteria</taxon>
        <taxon>Pseudomonadati</taxon>
        <taxon>Pseudomonadota</taxon>
        <taxon>Betaproteobacteria</taxon>
        <taxon>Burkholderiales</taxon>
        <taxon>Oxalobacteraceae</taxon>
        <taxon>Telluria group</taxon>
        <taxon>Massilia</taxon>
    </lineage>
</organism>
<dbReference type="EMBL" id="JANUGV010000003">
    <property type="protein sequence ID" value="MCS0609360.1"/>
    <property type="molecule type" value="Genomic_DNA"/>
</dbReference>
<name>A0ABT2BMR3_9BURK</name>
<gene>
    <name evidence="1" type="ORF">NX773_14410</name>
</gene>